<evidence type="ECO:0000256" key="4">
    <source>
        <dbReference type="ARBA" id="ARBA00022695"/>
    </source>
</evidence>
<gene>
    <name evidence="7" type="ORF">EDS130_LOCUS29830</name>
</gene>
<dbReference type="GO" id="GO:0106274">
    <property type="term" value="F:NAD+-protein-arginine ADP-ribosyltransferase activity"/>
    <property type="evidence" value="ECO:0007669"/>
    <property type="project" value="UniProtKB-EC"/>
</dbReference>
<dbReference type="GO" id="GO:0005634">
    <property type="term" value="C:nucleus"/>
    <property type="evidence" value="ECO:0007669"/>
    <property type="project" value="TreeGrafter"/>
</dbReference>
<dbReference type="PROSITE" id="PS51996">
    <property type="entry name" value="TR_MART"/>
    <property type="match status" value="1"/>
</dbReference>
<proteinExistence type="inferred from homology"/>
<dbReference type="SUPFAM" id="SSF52047">
    <property type="entry name" value="RNI-like"/>
    <property type="match status" value="1"/>
</dbReference>
<dbReference type="Gene3D" id="3.80.10.10">
    <property type="entry name" value="Ribonuclease Inhibitor"/>
    <property type="match status" value="1"/>
</dbReference>
<keyword evidence="6" id="KW-0521">NADP</keyword>
<dbReference type="SUPFAM" id="SSF56399">
    <property type="entry name" value="ADP-ribosylation"/>
    <property type="match status" value="1"/>
</dbReference>
<dbReference type="Proteomes" id="UP000663852">
    <property type="component" value="Unassembled WGS sequence"/>
</dbReference>
<accession>A0A815CY05</accession>
<name>A0A815CY05_ADIRI</name>
<evidence type="ECO:0000256" key="2">
    <source>
        <dbReference type="ARBA" id="ARBA00022676"/>
    </source>
</evidence>
<dbReference type="OrthoDB" id="120976at2759"/>
<dbReference type="InterPro" id="IPR027038">
    <property type="entry name" value="RanGap"/>
</dbReference>
<dbReference type="GO" id="GO:0016779">
    <property type="term" value="F:nucleotidyltransferase activity"/>
    <property type="evidence" value="ECO:0007669"/>
    <property type="project" value="UniProtKB-KW"/>
</dbReference>
<dbReference type="InterPro" id="IPR032675">
    <property type="entry name" value="LRR_dom_sf"/>
</dbReference>
<evidence type="ECO:0000256" key="1">
    <source>
        <dbReference type="ARBA" id="ARBA00009558"/>
    </source>
</evidence>
<dbReference type="EC" id="2.4.2.31" evidence="6"/>
<sequence length="492" mass="56889">MLSINDDTIKRIETRSYDIFKEPLTNLSFPHILNDNSNISLDESVEPLLSFLPNLLSFVKIAKEKCSNPKDNLTSDESAAIMLYTMDWQPMEECLYHSLNSTLRSNDRQTFKYWFPFLRLFLRALSRLSSISTTVYRHVQINLIDRYPVDQIFHWWAFSLCRLSTEKCESDASTQFIIECYSGKDIRNHSYFPDEDQILLMSGTAFQVRSHGPSRIYLEEISSMNSAIELINPEESLSSNFLLKISETNVQSRSKVETIEKYIKRTSNLQNRIDQNPSFSSIDLINQQLDDEDISVIVQHAIIKKQCSILRLDQNYMTFEGMKILVKALDKNSTLIGLNLHSNRLFDQGIQPFRHVLLTNQCVLEKLHLGANQISNDGVLLLTEILKTNTTLKVLWLDNNRINDQGVHNLTNVLCQQNKTLRELSLKKNKLITSSSVKDFIRMIEKSQSLKELDLSFCNLTKQNGKQLRDAIRDEKQFVLRVNEEKVDCVIS</sequence>
<dbReference type="GO" id="GO:0005096">
    <property type="term" value="F:GTPase activator activity"/>
    <property type="evidence" value="ECO:0007669"/>
    <property type="project" value="InterPro"/>
</dbReference>
<dbReference type="Pfam" id="PF13516">
    <property type="entry name" value="LRR_6"/>
    <property type="match status" value="4"/>
</dbReference>
<evidence type="ECO:0000256" key="5">
    <source>
        <dbReference type="ARBA" id="ARBA00047597"/>
    </source>
</evidence>
<dbReference type="InterPro" id="IPR000768">
    <property type="entry name" value="ART"/>
</dbReference>
<organism evidence="7 8">
    <name type="scientific">Adineta ricciae</name>
    <name type="common">Rotifer</name>
    <dbReference type="NCBI Taxonomy" id="249248"/>
    <lineage>
        <taxon>Eukaryota</taxon>
        <taxon>Metazoa</taxon>
        <taxon>Spiralia</taxon>
        <taxon>Gnathifera</taxon>
        <taxon>Rotifera</taxon>
        <taxon>Eurotatoria</taxon>
        <taxon>Bdelloidea</taxon>
        <taxon>Adinetida</taxon>
        <taxon>Adinetidae</taxon>
        <taxon>Adineta</taxon>
    </lineage>
</organism>
<keyword evidence="6" id="KW-0520">NAD</keyword>
<dbReference type="GO" id="GO:0048471">
    <property type="term" value="C:perinuclear region of cytoplasm"/>
    <property type="evidence" value="ECO:0007669"/>
    <property type="project" value="TreeGrafter"/>
</dbReference>
<dbReference type="InterPro" id="IPR001611">
    <property type="entry name" value="Leu-rich_rpt"/>
</dbReference>
<dbReference type="AlphaFoldDB" id="A0A815CY05"/>
<dbReference type="GO" id="GO:0031267">
    <property type="term" value="F:small GTPase binding"/>
    <property type="evidence" value="ECO:0007669"/>
    <property type="project" value="TreeGrafter"/>
</dbReference>
<dbReference type="Pfam" id="PF01129">
    <property type="entry name" value="ART"/>
    <property type="match status" value="1"/>
</dbReference>
<comment type="catalytic activity">
    <reaction evidence="5 6">
        <text>L-arginyl-[protein] + NAD(+) = N(omega)-(ADP-D-ribosyl)-L-arginyl-[protein] + nicotinamide + H(+)</text>
        <dbReference type="Rhea" id="RHEA:19149"/>
        <dbReference type="Rhea" id="RHEA-COMP:10532"/>
        <dbReference type="Rhea" id="RHEA-COMP:15087"/>
        <dbReference type="ChEBI" id="CHEBI:15378"/>
        <dbReference type="ChEBI" id="CHEBI:17154"/>
        <dbReference type="ChEBI" id="CHEBI:29965"/>
        <dbReference type="ChEBI" id="CHEBI:57540"/>
        <dbReference type="ChEBI" id="CHEBI:142554"/>
        <dbReference type="EC" id="2.4.2.31"/>
    </reaction>
</comment>
<keyword evidence="3 6" id="KW-0808">Transferase</keyword>
<evidence type="ECO:0000313" key="7">
    <source>
        <dbReference type="EMBL" id="CAF1286148.1"/>
    </source>
</evidence>
<evidence type="ECO:0000256" key="3">
    <source>
        <dbReference type="ARBA" id="ARBA00022679"/>
    </source>
</evidence>
<keyword evidence="2 6" id="KW-0328">Glycosyltransferase</keyword>
<dbReference type="GO" id="GO:0006913">
    <property type="term" value="P:nucleocytoplasmic transport"/>
    <property type="evidence" value="ECO:0007669"/>
    <property type="project" value="TreeGrafter"/>
</dbReference>
<dbReference type="GO" id="GO:0005829">
    <property type="term" value="C:cytosol"/>
    <property type="evidence" value="ECO:0007669"/>
    <property type="project" value="TreeGrafter"/>
</dbReference>
<reference evidence="7" key="1">
    <citation type="submission" date="2021-02" db="EMBL/GenBank/DDBJ databases">
        <authorList>
            <person name="Nowell W R."/>
        </authorList>
    </citation>
    <scope>NUCLEOTIDE SEQUENCE</scope>
</reference>
<dbReference type="PANTHER" id="PTHR24113">
    <property type="entry name" value="RAN GTPASE-ACTIVATING PROTEIN 1"/>
    <property type="match status" value="1"/>
</dbReference>
<dbReference type="PANTHER" id="PTHR24113:SF15">
    <property type="entry name" value="NACHT DOMAIN-CONTAINING PROTEIN"/>
    <property type="match status" value="1"/>
</dbReference>
<protein>
    <recommendedName>
        <fullName evidence="6">NAD(P)(+)--arginine ADP-ribosyltransferase</fullName>
        <ecNumber evidence="6">2.4.2.31</ecNumber>
    </recommendedName>
    <alternativeName>
        <fullName evidence="6">Mono(ADP-ribosyl)transferase</fullName>
    </alternativeName>
</protein>
<keyword evidence="4" id="KW-0548">Nucleotidyltransferase</keyword>
<dbReference type="SMART" id="SM00368">
    <property type="entry name" value="LRR_RI"/>
    <property type="match status" value="5"/>
</dbReference>
<comment type="caution">
    <text evidence="7">The sequence shown here is derived from an EMBL/GenBank/DDBJ whole genome shotgun (WGS) entry which is preliminary data.</text>
</comment>
<evidence type="ECO:0000313" key="8">
    <source>
        <dbReference type="Proteomes" id="UP000663852"/>
    </source>
</evidence>
<dbReference type="Gene3D" id="3.90.176.10">
    <property type="entry name" value="Toxin ADP-ribosyltransferase, Chain A, domain 1"/>
    <property type="match status" value="1"/>
</dbReference>
<evidence type="ECO:0000256" key="6">
    <source>
        <dbReference type="RuleBase" id="RU361228"/>
    </source>
</evidence>
<dbReference type="EMBL" id="CAJNOJ010000204">
    <property type="protein sequence ID" value="CAF1286148.1"/>
    <property type="molecule type" value="Genomic_DNA"/>
</dbReference>
<comment type="similarity">
    <text evidence="1 6">Belongs to the Arg-specific ADP-ribosyltransferase family.</text>
</comment>